<dbReference type="PROSITE" id="PS00781">
    <property type="entry name" value="PEPCASE_1"/>
    <property type="match status" value="1"/>
</dbReference>
<dbReference type="NCBIfam" id="NF000584">
    <property type="entry name" value="PRK00009.1"/>
    <property type="match status" value="1"/>
</dbReference>
<comment type="subunit">
    <text evidence="10">Homotetramer.</text>
</comment>
<dbReference type="Proteomes" id="UP000276029">
    <property type="component" value="Unassembled WGS sequence"/>
</dbReference>
<evidence type="ECO:0000256" key="9">
    <source>
        <dbReference type="ARBA" id="ARBA00048995"/>
    </source>
</evidence>
<comment type="catalytic activity">
    <reaction evidence="9 10">
        <text>oxaloacetate + phosphate = phosphoenolpyruvate + hydrogencarbonate</text>
        <dbReference type="Rhea" id="RHEA:28370"/>
        <dbReference type="ChEBI" id="CHEBI:16452"/>
        <dbReference type="ChEBI" id="CHEBI:17544"/>
        <dbReference type="ChEBI" id="CHEBI:43474"/>
        <dbReference type="ChEBI" id="CHEBI:58702"/>
        <dbReference type="EC" id="4.1.1.31"/>
    </reaction>
</comment>
<sequence>MTSVPLRNPSAMLSDRDEVRHLGRLLGDVIRDFDGKAAFDTIEALRQASVAVHRDDGPERRAELARLLAGLSLDDAVRFIRGFLNFSLLANIAEDRQAAIVPEGSETRPERLEGALAELARHGVAQGEVAATLAGALISPVLTAHPTEVRRKSVIDRESAIAELVARRPSAADGEAVDAELYRQIALLWQTRPLRAVRLLVVDEIANVLSVMRDSLLPVLPALHRRAEALTGADVGSFLKPGSWIGGDRDGNPFVTAETLKAALGGQARAVLQYYLDEVHRLGAELSISASIAGITPELAALADESGDESPHRQDEPYRRALSGVYARLAETHVELTGARAPRASALIAESYGTPEALIADLEVVRASLVAHGGERLVGNRLGDLIRAARIFGFHLASLDMRQNSGVHRAVVAELLREAGVCGDYEALGTDERTALLRGELAHRRLLVSPFADYSETTRSELAILRAAAEAHARYGAASVRNYLISHSTCVADLFEVYLLLKEVGLYRPGDVPVCDVMVSPLFETIEDLEAAPAVMRAFLAMPEAQALAVARGGVQEVMIGYSDSNKDGGYLTSSWALFEASRALAGVFAEAGVRLQLFHGRGGTVGRGGGSAFAGIRAQPPGTVGGRIRITEQGEVIASKYGTPALAALSLETMTSATLLATLAPPETDPADLARFRAAMETLSGTARAAYRGLVYETPGFNTYFRAATPVGEIAELKIGSRPSSRTKSDRIEDLRAIPWVFSWSQSRVMLPGWYGVGAALAAFEDKGLLRAMNAEWPFFAATLSNMAMVLAKSDIDIAALYSELVEDEALRGTVFGGISAGWHRTCDALLDITGNADVLGDDPVLARRIRMRLPYIEPLNALQVELIRRYRRGETDARVREGIHLTINGIAAGLRNSG</sequence>
<evidence type="ECO:0000256" key="11">
    <source>
        <dbReference type="PROSITE-ProRule" id="PRU10111"/>
    </source>
</evidence>
<evidence type="ECO:0000256" key="8">
    <source>
        <dbReference type="ARBA" id="ARBA00023300"/>
    </source>
</evidence>
<dbReference type="InterPro" id="IPR033129">
    <property type="entry name" value="PEPCASE_His_AS"/>
</dbReference>
<dbReference type="EMBL" id="RBWX01000011">
    <property type="protein sequence ID" value="RKS85529.1"/>
    <property type="molecule type" value="Genomic_DNA"/>
</dbReference>
<evidence type="ECO:0000256" key="3">
    <source>
        <dbReference type="ARBA" id="ARBA00008346"/>
    </source>
</evidence>
<accession>A0ABX9SV28</accession>
<evidence type="ECO:0000256" key="10">
    <source>
        <dbReference type="HAMAP-Rule" id="MF_00595"/>
    </source>
</evidence>
<protein>
    <recommendedName>
        <fullName evidence="5 10">Phosphoenolpyruvate carboxylase</fullName>
        <shortName evidence="10">PEPC</shortName>
        <shortName evidence="10">PEPCase</shortName>
        <ecNumber evidence="4 10">4.1.1.31</ecNumber>
    </recommendedName>
</protein>
<dbReference type="InterPro" id="IPR021135">
    <property type="entry name" value="PEP_COase"/>
</dbReference>
<evidence type="ECO:0000256" key="1">
    <source>
        <dbReference type="ARBA" id="ARBA00001946"/>
    </source>
</evidence>
<dbReference type="HAMAP" id="MF_00595">
    <property type="entry name" value="PEPcase_type1"/>
    <property type="match status" value="1"/>
</dbReference>
<keyword evidence="8 10" id="KW-0120">Carbon dioxide fixation</keyword>
<keyword evidence="6 10" id="KW-0460">Magnesium</keyword>
<evidence type="ECO:0000313" key="13">
    <source>
        <dbReference type="EMBL" id="RKS85529.1"/>
    </source>
</evidence>
<dbReference type="EC" id="4.1.1.31" evidence="4 10"/>
<feature type="active site" evidence="10 12">
    <location>
        <position position="567"/>
    </location>
</feature>
<reference evidence="13 14" key="1">
    <citation type="submission" date="2018-10" db="EMBL/GenBank/DDBJ databases">
        <title>Genomic Encyclopedia of Type Strains, Phase IV (KMG-IV): sequencing the most valuable type-strain genomes for metagenomic binning, comparative biology and taxonomic classification.</title>
        <authorList>
            <person name="Goeker M."/>
        </authorList>
    </citation>
    <scope>NUCLEOTIDE SEQUENCE [LARGE SCALE GENOMIC DNA]</scope>
    <source>
        <strain evidence="13 14">DSM 19791</strain>
    </source>
</reference>
<dbReference type="RefSeq" id="WP_121053360.1">
    <property type="nucleotide sequence ID" value="NZ_AP018711.1"/>
</dbReference>
<dbReference type="Gene3D" id="1.20.1440.90">
    <property type="entry name" value="Phosphoenolpyruvate/pyruvate domain"/>
    <property type="match status" value="1"/>
</dbReference>
<comment type="function">
    <text evidence="2 10">Forms oxaloacetate, a four-carbon dicarboxylic acid source for the tricarboxylic acid cycle.</text>
</comment>
<evidence type="ECO:0000313" key="14">
    <source>
        <dbReference type="Proteomes" id="UP000276029"/>
    </source>
</evidence>
<gene>
    <name evidence="10" type="primary">ppc</name>
    <name evidence="13" type="ORF">DFR51_3449</name>
</gene>
<dbReference type="InterPro" id="IPR015813">
    <property type="entry name" value="Pyrv/PenolPyrv_kinase-like_dom"/>
</dbReference>
<evidence type="ECO:0000256" key="4">
    <source>
        <dbReference type="ARBA" id="ARBA00012305"/>
    </source>
</evidence>
<evidence type="ECO:0000256" key="2">
    <source>
        <dbReference type="ARBA" id="ARBA00003670"/>
    </source>
</evidence>
<comment type="similarity">
    <text evidence="3 10">Belongs to the PEPCase type 1 family.</text>
</comment>
<keyword evidence="14" id="KW-1185">Reference proteome</keyword>
<dbReference type="PANTHER" id="PTHR30523:SF6">
    <property type="entry name" value="PHOSPHOENOLPYRUVATE CARBOXYLASE"/>
    <property type="match status" value="1"/>
</dbReference>
<organism evidence="13 14">
    <name type="scientific">Sphingosinicella microcystinivorans</name>
    <dbReference type="NCBI Taxonomy" id="335406"/>
    <lineage>
        <taxon>Bacteria</taxon>
        <taxon>Pseudomonadati</taxon>
        <taxon>Pseudomonadota</taxon>
        <taxon>Alphaproteobacteria</taxon>
        <taxon>Sphingomonadales</taxon>
        <taxon>Sphingosinicellaceae</taxon>
        <taxon>Sphingosinicella</taxon>
    </lineage>
</organism>
<evidence type="ECO:0000256" key="6">
    <source>
        <dbReference type="ARBA" id="ARBA00022842"/>
    </source>
</evidence>
<dbReference type="PANTHER" id="PTHR30523">
    <property type="entry name" value="PHOSPHOENOLPYRUVATE CARBOXYLASE"/>
    <property type="match status" value="1"/>
</dbReference>
<evidence type="ECO:0000256" key="7">
    <source>
        <dbReference type="ARBA" id="ARBA00023239"/>
    </source>
</evidence>
<dbReference type="PROSITE" id="PS00393">
    <property type="entry name" value="PEPCASE_2"/>
    <property type="match status" value="1"/>
</dbReference>
<feature type="active site" evidence="10 11">
    <location>
        <position position="145"/>
    </location>
</feature>
<dbReference type="InterPro" id="IPR018129">
    <property type="entry name" value="PEP_COase_Lys_AS"/>
</dbReference>
<comment type="cofactor">
    <cofactor evidence="1 10">
        <name>Mg(2+)</name>
        <dbReference type="ChEBI" id="CHEBI:18420"/>
    </cofactor>
</comment>
<proteinExistence type="inferred from homology"/>
<evidence type="ECO:0000256" key="5">
    <source>
        <dbReference type="ARBA" id="ARBA00022419"/>
    </source>
</evidence>
<dbReference type="InterPro" id="IPR022805">
    <property type="entry name" value="PEP_COase_bac/pln-type"/>
</dbReference>
<dbReference type="Pfam" id="PF00311">
    <property type="entry name" value="PEPcase"/>
    <property type="match status" value="1"/>
</dbReference>
<dbReference type="SUPFAM" id="SSF51621">
    <property type="entry name" value="Phosphoenolpyruvate/pyruvate domain"/>
    <property type="match status" value="1"/>
</dbReference>
<dbReference type="PRINTS" id="PR00150">
    <property type="entry name" value="PEPCARBXLASE"/>
</dbReference>
<name>A0ABX9SV28_SPHMI</name>
<comment type="caution">
    <text evidence="13">The sequence shown here is derived from an EMBL/GenBank/DDBJ whole genome shotgun (WGS) entry which is preliminary data.</text>
</comment>
<keyword evidence="7 10" id="KW-0456">Lyase</keyword>
<evidence type="ECO:0000256" key="12">
    <source>
        <dbReference type="PROSITE-ProRule" id="PRU10112"/>
    </source>
</evidence>